<evidence type="ECO:0000313" key="2">
    <source>
        <dbReference type="Proteomes" id="UP000585437"/>
    </source>
</evidence>
<proteinExistence type="predicted"/>
<keyword evidence="2" id="KW-1185">Reference proteome</keyword>
<organism evidence="1 2">
    <name type="scientific">Rhizobium soli</name>
    <dbReference type="NCBI Taxonomy" id="424798"/>
    <lineage>
        <taxon>Bacteria</taxon>
        <taxon>Pseudomonadati</taxon>
        <taxon>Pseudomonadota</taxon>
        <taxon>Alphaproteobacteria</taxon>
        <taxon>Hyphomicrobiales</taxon>
        <taxon>Rhizobiaceae</taxon>
        <taxon>Rhizobium/Agrobacterium group</taxon>
        <taxon>Rhizobium</taxon>
    </lineage>
</organism>
<gene>
    <name evidence="1" type="ORF">F4695_004544</name>
</gene>
<protein>
    <submittedName>
        <fullName evidence="1">Uncharacterized protein</fullName>
    </submittedName>
</protein>
<evidence type="ECO:0000313" key="1">
    <source>
        <dbReference type="EMBL" id="MBB6511146.1"/>
    </source>
</evidence>
<dbReference type="Proteomes" id="UP000585437">
    <property type="component" value="Unassembled WGS sequence"/>
</dbReference>
<accession>A0A7X0JP00</accession>
<name>A0A7X0JP00_9HYPH</name>
<dbReference type="AlphaFoldDB" id="A0A7X0JP00"/>
<comment type="caution">
    <text evidence="1">The sequence shown here is derived from an EMBL/GenBank/DDBJ whole genome shotgun (WGS) entry which is preliminary data.</text>
</comment>
<dbReference type="EMBL" id="JACHBU010000019">
    <property type="protein sequence ID" value="MBB6511146.1"/>
    <property type="molecule type" value="Genomic_DNA"/>
</dbReference>
<sequence length="50" mass="5500">MLRHQFGMLAQSVTRSLDLHDDGVMKQSVEKRGGDNWIAEGIAPFSEAAV</sequence>
<reference evidence="1 2" key="1">
    <citation type="submission" date="2020-08" db="EMBL/GenBank/DDBJ databases">
        <title>The Agave Microbiome: Exploring the role of microbial communities in plant adaptations to desert environments.</title>
        <authorList>
            <person name="Partida-Martinez L.P."/>
        </authorList>
    </citation>
    <scope>NUCLEOTIDE SEQUENCE [LARGE SCALE GENOMIC DNA]</scope>
    <source>
        <strain evidence="1 2">AS3.12</strain>
    </source>
</reference>